<dbReference type="Gene3D" id="3.30.70.1440">
    <property type="entry name" value="Multidrug efflux transporter AcrB pore domain"/>
    <property type="match status" value="1"/>
</dbReference>
<dbReference type="GO" id="GO:0042910">
    <property type="term" value="F:xenobiotic transmembrane transporter activity"/>
    <property type="evidence" value="ECO:0007669"/>
    <property type="project" value="TreeGrafter"/>
</dbReference>
<feature type="transmembrane region" description="Helical" evidence="1">
    <location>
        <begin position="1028"/>
        <end position="1051"/>
    </location>
</feature>
<feature type="transmembrane region" description="Helical" evidence="1">
    <location>
        <begin position="396"/>
        <end position="420"/>
    </location>
</feature>
<name>A0A1G7T8U3_9PROT</name>
<dbReference type="Gene3D" id="3.30.70.1430">
    <property type="entry name" value="Multidrug efflux transporter AcrB pore domain"/>
    <property type="match status" value="2"/>
</dbReference>
<dbReference type="Gene3D" id="3.30.2090.10">
    <property type="entry name" value="Multidrug efflux transporter AcrB TolC docking domain, DN and DC subdomains"/>
    <property type="match status" value="2"/>
</dbReference>
<feature type="transmembrane region" description="Helical" evidence="1">
    <location>
        <begin position="473"/>
        <end position="496"/>
    </location>
</feature>
<keyword evidence="1" id="KW-1133">Transmembrane helix</keyword>
<dbReference type="PRINTS" id="PR00702">
    <property type="entry name" value="ACRIFLAVINRP"/>
</dbReference>
<keyword evidence="3" id="KW-1185">Reference proteome</keyword>
<dbReference type="Gene3D" id="1.20.1640.10">
    <property type="entry name" value="Multidrug efflux transporter AcrB transmembrane domain"/>
    <property type="match status" value="2"/>
</dbReference>
<dbReference type="SUPFAM" id="SSF82714">
    <property type="entry name" value="Multidrug efflux transporter AcrB TolC docking domain, DN and DC subdomains"/>
    <property type="match status" value="2"/>
</dbReference>
<dbReference type="PANTHER" id="PTHR32063">
    <property type="match status" value="1"/>
</dbReference>
<reference evidence="2 3" key="1">
    <citation type="submission" date="2016-10" db="EMBL/GenBank/DDBJ databases">
        <authorList>
            <person name="de Groot N.N."/>
        </authorList>
    </citation>
    <scope>NUCLEOTIDE SEQUENCE [LARGE SCALE GENOMIC DNA]</scope>
    <source>
        <strain evidence="2 3">DSM 25584</strain>
    </source>
</reference>
<evidence type="ECO:0000313" key="3">
    <source>
        <dbReference type="Proteomes" id="UP000199415"/>
    </source>
</evidence>
<feature type="transmembrane region" description="Helical" evidence="1">
    <location>
        <begin position="370"/>
        <end position="390"/>
    </location>
</feature>
<feature type="transmembrane region" description="Helical" evidence="1">
    <location>
        <begin position="546"/>
        <end position="567"/>
    </location>
</feature>
<proteinExistence type="predicted"/>
<feature type="transmembrane region" description="Helical" evidence="1">
    <location>
        <begin position="946"/>
        <end position="967"/>
    </location>
</feature>
<dbReference type="OrthoDB" id="9806532at2"/>
<dbReference type="Pfam" id="PF00873">
    <property type="entry name" value="ACR_tran"/>
    <property type="match status" value="1"/>
</dbReference>
<keyword evidence="1" id="KW-0472">Membrane</keyword>
<feature type="transmembrane region" description="Helical" evidence="1">
    <location>
        <begin position="916"/>
        <end position="940"/>
    </location>
</feature>
<gene>
    <name evidence="2" type="ORF">SAMN05216241_108121</name>
</gene>
<dbReference type="Gene3D" id="3.30.70.1320">
    <property type="entry name" value="Multidrug efflux transporter AcrB pore domain like"/>
    <property type="match status" value="1"/>
</dbReference>
<dbReference type="InterPro" id="IPR001036">
    <property type="entry name" value="Acrflvin-R"/>
</dbReference>
<dbReference type="STRING" id="1082479.SAMN05216241_108121"/>
<organism evidence="2 3">
    <name type="scientific">Limimonas halophila</name>
    <dbReference type="NCBI Taxonomy" id="1082479"/>
    <lineage>
        <taxon>Bacteria</taxon>
        <taxon>Pseudomonadati</taxon>
        <taxon>Pseudomonadota</taxon>
        <taxon>Alphaproteobacteria</taxon>
        <taxon>Rhodospirillales</taxon>
        <taxon>Rhodovibrionaceae</taxon>
        <taxon>Limimonas</taxon>
    </lineage>
</organism>
<feature type="transmembrane region" description="Helical" evidence="1">
    <location>
        <begin position="441"/>
        <end position="461"/>
    </location>
</feature>
<dbReference type="InterPro" id="IPR027463">
    <property type="entry name" value="AcrB_DN_DC_subdom"/>
</dbReference>
<protein>
    <submittedName>
        <fullName evidence="2">Hydrophobic/amphiphilic exporter-1, HAE1 family</fullName>
    </submittedName>
</protein>
<feature type="transmembrane region" description="Helical" evidence="1">
    <location>
        <begin position="12"/>
        <end position="33"/>
    </location>
</feature>
<dbReference type="PANTHER" id="PTHR32063:SF0">
    <property type="entry name" value="SWARMING MOTILITY PROTEIN SWRC"/>
    <property type="match status" value="1"/>
</dbReference>
<dbReference type="EMBL" id="FNCE01000008">
    <property type="protein sequence ID" value="SDG31029.1"/>
    <property type="molecule type" value="Genomic_DNA"/>
</dbReference>
<sequence>MKSLIRLAIDRPVAVAAAVILLVMFGAVGLMRIPVQLAPDVSKPVITVNTIWPGAAPKEVEREILIRQEDVIRGVQGLDDMTGRAQTGKSELELEFRVGTDMSRALLMVSNRLDRVTGYPDGVDEPDLDTSGANASPIAWFIFTQRPGNDRPMHTFGDFVEDEVKERLERVPGVSAVNIFGGSERQLEVVFKPDAMARHNLTVPAVRDTLRSANISVSAGDVTEGKRRYVVRTEGELDTVENVEEIVLRSQDATGDAAVGRLTVGDIADVQFGHKKPTERIRFNGQPALAMNAIRQTGANVITTMEGIQAEVERMNQGVIPRVGLDLEQVYDQTVYIHSAIGLVQQNIYVGGLFAALILLVFLRSLRATLVVSLAIPVSIVGAFVAMAALGRSINVISLAGFAFAIGMVVDSAIVVLENIYRLREEGHRPRDAAYEGARQVWGAILVSALTTVVVFAPILMMELEVGQLFRDIGVAISTSVILALVVAVTVIPTLARRLLRFRGSDDEPGGFGEVKRISLPGVDHAARGFIAVVMAAQRAFARSRALSASVVVAVTLAALAGSWLALPKLAYLPEGNRNLVLAVLIPPPGYNLDTTFDMASQIEGKTKHLWRSVTGPEAEPDGPPKIDRFFFVATRAQTFVGAAAVQRERVSELIPVLRGPVFAEPGSFGFISQPSIFGDEIGGGRQIELDIIGPDLEANMQVARRAAGLIGQTLPRDEGNQLRPNPGLELGSPELRVRPDRVRLSDAGMTARGLGDSVTAFNDNNGLLVQEVTVDTKRMDLMLRGQRESVETTQGLRDLPVLTPRGEILPVEALGDVSHTAGPTQIRHRERQRAVTLQIRPRPQLPLESAVQRVRQDVITPLAKQGLPPGVRLEITGTADKLTQTWNAMVWDLALALAIVYLTMAVLFESFLYPVIMLLSVPVAAAGGVAGLGTLNLVTYQPLDMLTLLGFVILIGIVVNNAILLVHQTLHLIREDGRPPQDAIVEATRNRIRPIFMSTLTSVFGMLPLVLFPGAGSELYRGLGSVVVGGLSLSAVITLLIVPPMMTLVLEPFERRAQQRGAYAQPSGEPAPAE</sequence>
<feature type="transmembrane region" description="Helical" evidence="1">
    <location>
        <begin position="347"/>
        <end position="363"/>
    </location>
</feature>
<dbReference type="RefSeq" id="WP_090020799.1">
    <property type="nucleotide sequence ID" value="NZ_FNCE01000008.1"/>
</dbReference>
<dbReference type="SUPFAM" id="SSF82693">
    <property type="entry name" value="Multidrug efflux transporter AcrB pore domain, PN1, PN2, PC1 and PC2 subdomains"/>
    <property type="match status" value="2"/>
</dbReference>
<evidence type="ECO:0000256" key="1">
    <source>
        <dbReference type="SAM" id="Phobius"/>
    </source>
</evidence>
<dbReference type="GO" id="GO:0005886">
    <property type="term" value="C:plasma membrane"/>
    <property type="evidence" value="ECO:0007669"/>
    <property type="project" value="TreeGrafter"/>
</dbReference>
<dbReference type="SUPFAM" id="SSF82866">
    <property type="entry name" value="Multidrug efflux transporter AcrB transmembrane domain"/>
    <property type="match status" value="2"/>
</dbReference>
<evidence type="ECO:0000313" key="2">
    <source>
        <dbReference type="EMBL" id="SDG31029.1"/>
    </source>
</evidence>
<feature type="transmembrane region" description="Helical" evidence="1">
    <location>
        <begin position="889"/>
        <end position="909"/>
    </location>
</feature>
<feature type="transmembrane region" description="Helical" evidence="1">
    <location>
        <begin position="996"/>
        <end position="1016"/>
    </location>
</feature>
<dbReference type="Proteomes" id="UP000199415">
    <property type="component" value="Unassembled WGS sequence"/>
</dbReference>
<keyword evidence="1" id="KW-0812">Transmembrane</keyword>
<dbReference type="AlphaFoldDB" id="A0A1G7T8U3"/>
<accession>A0A1G7T8U3</accession>